<dbReference type="PANTHER" id="PTHR46623">
    <property type="entry name" value="CARBOXYMETHYLENEBUTENOLIDASE-RELATED"/>
    <property type="match status" value="1"/>
</dbReference>
<evidence type="ECO:0000313" key="2">
    <source>
        <dbReference type="EMBL" id="CAE6494510.1"/>
    </source>
</evidence>
<dbReference type="EC" id="3.1.1.45" evidence="2"/>
<dbReference type="AlphaFoldDB" id="A0A812F190"/>
<sequence>MVTMLLMIFNSDIVPPDNMRRNHFFVINIASSLLLLVLFLPIDAVQPDEPHMHDHSEIDYTSPHSQFAGKVPLAAIKCPDGLELIMKKTNGMPACVKPSTATILLERGWGIHVLPDYQNEDNNSDLLKESKGSFAVKTQNVNYFENYTGYLAMPDTEGQQSFPAIILIHEFWGLNDNMKETAEELASHGYIALAVDLYGVEAAKTSDEARQLMSVYDQQNGIENMKGAVEFLKTNYGAEKVGSIGWCFGGGQSLVLALNEKMDATVIYYGRVISDKDQLASISWPVLGIFAGLDTGITVESVNEFDKALDDLSIPNEIHIYPNVNHAFANPSGARYAPEETKDAWEKTLAFFESTLKS</sequence>
<dbReference type="Pfam" id="PF01738">
    <property type="entry name" value="DLH"/>
    <property type="match status" value="1"/>
</dbReference>
<feature type="domain" description="Dienelactone hydrolase" evidence="1">
    <location>
        <begin position="149"/>
        <end position="354"/>
    </location>
</feature>
<dbReference type="Proteomes" id="UP000655759">
    <property type="component" value="Unassembled WGS sequence"/>
</dbReference>
<dbReference type="SUPFAM" id="SSF53474">
    <property type="entry name" value="alpha/beta-Hydrolases"/>
    <property type="match status" value="1"/>
</dbReference>
<keyword evidence="2" id="KW-0378">Hydrolase</keyword>
<dbReference type="GO" id="GO:0008806">
    <property type="term" value="F:carboxymethylenebutenolidase activity"/>
    <property type="evidence" value="ECO:0007669"/>
    <property type="project" value="UniProtKB-EC"/>
</dbReference>
<protein>
    <submittedName>
        <fullName evidence="2">Carboxymethylenebutenolidase (Modular protein)</fullName>
        <ecNumber evidence="2">3.1.1.45</ecNumber>
    </submittedName>
</protein>
<evidence type="ECO:0000259" key="1">
    <source>
        <dbReference type="Pfam" id="PF01738"/>
    </source>
</evidence>
<dbReference type="PANTHER" id="PTHR46623:SF6">
    <property type="entry name" value="ALPHA_BETA-HYDROLASES SUPERFAMILY PROTEIN"/>
    <property type="match status" value="1"/>
</dbReference>
<reference evidence="2" key="1">
    <citation type="submission" date="2021-02" db="EMBL/GenBank/DDBJ databases">
        <authorList>
            <person name="Han P."/>
        </authorList>
    </citation>
    <scope>NUCLEOTIDE SEQUENCE</scope>
    <source>
        <strain evidence="2">Candidatus Nitrosotenuis uzonensis 5A</strain>
    </source>
</reference>
<gene>
    <name evidence="2" type="ORF">NUZ5A_50292</name>
</gene>
<proteinExistence type="predicted"/>
<dbReference type="Gene3D" id="3.40.50.1820">
    <property type="entry name" value="alpha/beta hydrolase"/>
    <property type="match status" value="1"/>
</dbReference>
<organism evidence="2 3">
    <name type="scientific">Candidatus Nitrosotenuis uzonensis</name>
    <dbReference type="NCBI Taxonomy" id="1407055"/>
    <lineage>
        <taxon>Archaea</taxon>
        <taxon>Nitrososphaerota</taxon>
        <taxon>Candidatus Nitrosotenuis</taxon>
    </lineage>
</organism>
<dbReference type="InterPro" id="IPR029058">
    <property type="entry name" value="AB_hydrolase_fold"/>
</dbReference>
<comment type="caution">
    <text evidence="2">The sequence shown here is derived from an EMBL/GenBank/DDBJ whole genome shotgun (WGS) entry which is preliminary data.</text>
</comment>
<dbReference type="InterPro" id="IPR051049">
    <property type="entry name" value="Dienelactone_hydrolase-like"/>
</dbReference>
<evidence type="ECO:0000313" key="3">
    <source>
        <dbReference type="Proteomes" id="UP000655759"/>
    </source>
</evidence>
<dbReference type="EMBL" id="CAJNAQ010000005">
    <property type="protein sequence ID" value="CAE6494510.1"/>
    <property type="molecule type" value="Genomic_DNA"/>
</dbReference>
<name>A0A812F190_9ARCH</name>
<dbReference type="InterPro" id="IPR002925">
    <property type="entry name" value="Dienelactn_hydro"/>
</dbReference>
<accession>A0A812F190</accession>